<organism evidence="1">
    <name type="scientific">marine sediment metagenome</name>
    <dbReference type="NCBI Taxonomy" id="412755"/>
    <lineage>
        <taxon>unclassified sequences</taxon>
        <taxon>metagenomes</taxon>
        <taxon>ecological metagenomes</taxon>
    </lineage>
</organism>
<dbReference type="AlphaFoldDB" id="A0A0F9W8J5"/>
<protein>
    <submittedName>
        <fullName evidence="1">Uncharacterized protein</fullName>
    </submittedName>
</protein>
<sequence>MSSEDEGPRIHGGADWDLIPAHMHEGITAYVETGRPMGHFLTAVLSNDLREAAARADDENTLALAGWVKFLYNYVPSECWGSLEAMARWREYHAERREATPDAS</sequence>
<reference evidence="1" key="1">
    <citation type="journal article" date="2015" name="Nature">
        <title>Complex archaea that bridge the gap between prokaryotes and eukaryotes.</title>
        <authorList>
            <person name="Spang A."/>
            <person name="Saw J.H."/>
            <person name="Jorgensen S.L."/>
            <person name="Zaremba-Niedzwiedzka K."/>
            <person name="Martijn J."/>
            <person name="Lind A.E."/>
            <person name="van Eijk R."/>
            <person name="Schleper C."/>
            <person name="Guy L."/>
            <person name="Ettema T.J."/>
        </authorList>
    </citation>
    <scope>NUCLEOTIDE SEQUENCE</scope>
</reference>
<comment type="caution">
    <text evidence="1">The sequence shown here is derived from an EMBL/GenBank/DDBJ whole genome shotgun (WGS) entry which is preliminary data.</text>
</comment>
<evidence type="ECO:0000313" key="1">
    <source>
        <dbReference type="EMBL" id="KKN74368.1"/>
    </source>
</evidence>
<name>A0A0F9W8J5_9ZZZZ</name>
<accession>A0A0F9W8J5</accession>
<proteinExistence type="predicted"/>
<gene>
    <name evidence="1" type="ORF">LCGC14_0391690</name>
</gene>
<dbReference type="EMBL" id="LAZR01000328">
    <property type="protein sequence ID" value="KKN74368.1"/>
    <property type="molecule type" value="Genomic_DNA"/>
</dbReference>